<dbReference type="eggNOG" id="COG3209">
    <property type="taxonomic scope" value="Bacteria"/>
</dbReference>
<dbReference type="Proteomes" id="UP000008366">
    <property type="component" value="Unassembled WGS sequence"/>
</dbReference>
<dbReference type="AlphaFoldDB" id="K6WDB4"/>
<proteinExistence type="predicted"/>
<name>K6WDB4_9MICO</name>
<evidence type="ECO:0000313" key="1">
    <source>
        <dbReference type="EMBL" id="GAB97265.1"/>
    </source>
</evidence>
<comment type="caution">
    <text evidence="1">The sequence shown here is derived from an EMBL/GenBank/DDBJ whole genome shotgun (WGS) entry which is preliminary data.</text>
</comment>
<evidence type="ECO:0000313" key="2">
    <source>
        <dbReference type="Proteomes" id="UP000008366"/>
    </source>
</evidence>
<dbReference type="Gene3D" id="2.180.10.10">
    <property type="entry name" value="RHS repeat-associated core"/>
    <property type="match status" value="1"/>
</dbReference>
<organism evidence="1 2">
    <name type="scientific">Kineosphaera limosa NBRC 100340</name>
    <dbReference type="NCBI Taxonomy" id="1184609"/>
    <lineage>
        <taxon>Bacteria</taxon>
        <taxon>Bacillati</taxon>
        <taxon>Actinomycetota</taxon>
        <taxon>Actinomycetes</taxon>
        <taxon>Micrococcales</taxon>
        <taxon>Dermatophilaceae</taxon>
        <taxon>Kineosphaera</taxon>
    </lineage>
</organism>
<gene>
    <name evidence="1" type="ORF">KILIM_062_00120</name>
</gene>
<evidence type="ECO:0008006" key="3">
    <source>
        <dbReference type="Google" id="ProtNLM"/>
    </source>
</evidence>
<reference evidence="1 2" key="1">
    <citation type="submission" date="2012-08" db="EMBL/GenBank/DDBJ databases">
        <title>Whole genome shotgun sequence of Kineosphaera limosa NBRC 100340.</title>
        <authorList>
            <person name="Yoshida I."/>
            <person name="Isaki S."/>
            <person name="Hosoyama A."/>
            <person name="Tsuchikane K."/>
            <person name="Katsumata H."/>
            <person name="Ando Y."/>
            <person name="Ohji S."/>
            <person name="Hamada M."/>
            <person name="Tamura T."/>
            <person name="Yamazoe A."/>
            <person name="Yamazaki S."/>
            <person name="Fujita N."/>
        </authorList>
    </citation>
    <scope>NUCLEOTIDE SEQUENCE [LARGE SCALE GENOMIC DNA]</scope>
    <source>
        <strain evidence="1 2">NBRC 100340</strain>
    </source>
</reference>
<dbReference type="STRING" id="1184609.KILIM_062_00120"/>
<sequence length="201" mass="21122">MRRWGGGTVGVIRGVPSWLASLDVATPLVVSPACPGAPLPAGRWLRGRAVPYTRDYGYDVHGRLLSVRDRTAPVTGDDPGVSVCRVTGYAFDANGRRTSRTSGSYASSCAGAGTGVVTSSYAYDSADRATTGASGSGSYVYDPFGRATSVPAADAPDPGRGGLSLGYFDDDLPGSITQDSVTGWAQLWRVDFQCRRRGWKC</sequence>
<protein>
    <recommendedName>
        <fullName evidence="3">Rhs family protein</fullName>
    </recommendedName>
</protein>
<dbReference type="EMBL" id="BAHD01000062">
    <property type="protein sequence ID" value="GAB97265.1"/>
    <property type="molecule type" value="Genomic_DNA"/>
</dbReference>
<accession>K6WDB4</accession>
<keyword evidence="2" id="KW-1185">Reference proteome</keyword>